<organism evidence="1 2">
    <name type="scientific">Paenibacillus alvei</name>
    <name type="common">Bacillus alvei</name>
    <dbReference type="NCBI Taxonomy" id="44250"/>
    <lineage>
        <taxon>Bacteria</taxon>
        <taxon>Bacillati</taxon>
        <taxon>Bacillota</taxon>
        <taxon>Bacilli</taxon>
        <taxon>Bacillales</taxon>
        <taxon>Paenibacillaceae</taxon>
        <taxon>Paenibacillus</taxon>
    </lineage>
</organism>
<dbReference type="EMBL" id="LS992241">
    <property type="protein sequence ID" value="SYX83924.1"/>
    <property type="molecule type" value="Genomic_DNA"/>
</dbReference>
<proteinExistence type="predicted"/>
<dbReference type="Proteomes" id="UP000304148">
    <property type="component" value="Chromosome"/>
</dbReference>
<evidence type="ECO:0000313" key="1">
    <source>
        <dbReference type="EMBL" id="SYX83924.1"/>
    </source>
</evidence>
<accession>A0A383RBM0</accession>
<dbReference type="AlphaFoldDB" id="A0A383RBM0"/>
<sequence length="124" mass="14856">MLILKQKERFITNKHPIHYEQIFSEIEKLPLLLNDEDYHPLVKRGYDYLVMLHDSGLDEKMVYNRLLATHQNLENEWQQDFIAELLDFVCGFVGNQDYYIWRHDGAFSRELSSVNVRTGRTNHE</sequence>
<name>A0A383RBM0_PAEAL</name>
<gene>
    <name evidence="1" type="ORF">PBLR_12346</name>
</gene>
<evidence type="ECO:0000313" key="2">
    <source>
        <dbReference type="Proteomes" id="UP000304148"/>
    </source>
</evidence>
<reference evidence="2" key="1">
    <citation type="submission" date="2018-08" db="EMBL/GenBank/DDBJ databases">
        <authorList>
            <person name="Chevrot R."/>
        </authorList>
    </citation>
    <scope>NUCLEOTIDE SEQUENCE [LARGE SCALE GENOMIC DNA]</scope>
</reference>
<protein>
    <submittedName>
        <fullName evidence="1">Uncharacterized protein</fullName>
    </submittedName>
</protein>